<dbReference type="Proteomes" id="UP000548685">
    <property type="component" value="Unassembled WGS sequence"/>
</dbReference>
<dbReference type="EMBL" id="WTYB01000002">
    <property type="protein sequence ID" value="MXP39480.1"/>
    <property type="molecule type" value="Genomic_DNA"/>
</dbReference>
<keyword evidence="1" id="KW-0812">Transmembrane</keyword>
<reference evidence="3 4" key="1">
    <citation type="submission" date="2019-12" db="EMBL/GenBank/DDBJ databases">
        <title>Genomic-based taxomic classification of the family Erythrobacteraceae.</title>
        <authorList>
            <person name="Xu L."/>
        </authorList>
    </citation>
    <scope>NUCLEOTIDE SEQUENCE [LARGE SCALE GENOMIC DNA]</scope>
    <source>
        <strain evidence="3 4">JCM 10282</strain>
    </source>
</reference>
<comment type="caution">
    <text evidence="3">The sequence shown here is derived from an EMBL/GenBank/DDBJ whole genome shotgun (WGS) entry which is preliminary data.</text>
</comment>
<evidence type="ECO:0000313" key="3">
    <source>
        <dbReference type="EMBL" id="MXP39480.1"/>
    </source>
</evidence>
<keyword evidence="1" id="KW-1133">Transmembrane helix</keyword>
<dbReference type="AlphaFoldDB" id="A0A6I4UKM9"/>
<organism evidence="3 4">
    <name type="scientific">Erythrobacter ramosus</name>
    <dbReference type="NCBI Taxonomy" id="35811"/>
    <lineage>
        <taxon>Bacteria</taxon>
        <taxon>Pseudomonadati</taxon>
        <taxon>Pseudomonadota</taxon>
        <taxon>Alphaproteobacteria</taxon>
        <taxon>Sphingomonadales</taxon>
        <taxon>Erythrobacteraceae</taxon>
        <taxon>Erythrobacter/Porphyrobacter group</taxon>
        <taxon>Erythrobacter</taxon>
    </lineage>
</organism>
<dbReference type="Pfam" id="PF11162">
    <property type="entry name" value="DUF2946"/>
    <property type="match status" value="1"/>
</dbReference>
<evidence type="ECO:0000313" key="4">
    <source>
        <dbReference type="Proteomes" id="UP000430021"/>
    </source>
</evidence>
<protein>
    <recommendedName>
        <fullName evidence="6">DUF2946 domain-containing protein</fullName>
    </recommendedName>
</protein>
<dbReference type="Proteomes" id="UP000430021">
    <property type="component" value="Unassembled WGS sequence"/>
</dbReference>
<dbReference type="EMBL" id="JACICE010000002">
    <property type="protein sequence ID" value="MBB3775414.1"/>
    <property type="molecule type" value="Genomic_DNA"/>
</dbReference>
<evidence type="ECO:0000256" key="1">
    <source>
        <dbReference type="SAM" id="Phobius"/>
    </source>
</evidence>
<feature type="transmembrane region" description="Helical" evidence="1">
    <location>
        <begin position="98"/>
        <end position="118"/>
    </location>
</feature>
<dbReference type="OrthoDB" id="7391830at2"/>
<reference evidence="2 5" key="2">
    <citation type="submission" date="2020-08" db="EMBL/GenBank/DDBJ databases">
        <title>Genomic Encyclopedia of Type Strains, Phase IV (KMG-IV): sequencing the most valuable type-strain genomes for metagenomic binning, comparative biology and taxonomic classification.</title>
        <authorList>
            <person name="Goeker M."/>
        </authorList>
    </citation>
    <scope>NUCLEOTIDE SEQUENCE [LARGE SCALE GENOMIC DNA]</scope>
    <source>
        <strain evidence="2 5">DSM 8510</strain>
    </source>
</reference>
<evidence type="ECO:0008006" key="6">
    <source>
        <dbReference type="Google" id="ProtNLM"/>
    </source>
</evidence>
<keyword evidence="5" id="KW-1185">Reference proteome</keyword>
<dbReference type="RefSeq" id="WP_160761511.1">
    <property type="nucleotide sequence ID" value="NZ_BAAADZ010000010.1"/>
</dbReference>
<evidence type="ECO:0000313" key="5">
    <source>
        <dbReference type="Proteomes" id="UP000548685"/>
    </source>
</evidence>
<sequence>MNRLRTLFRDHARLTLVLLAFALAIKAAVPSGFMLAASGDRFLTVTICSDASGTPKQMQIAIGGKQATDGDHSDMADKGQVCAFSGLGHFALGGADPVLLATALAFILLIGIAPLPALPLRDIPFLRPQLRGPPATT</sequence>
<keyword evidence="1" id="KW-0472">Membrane</keyword>
<name>A0A6I4UKM9_9SPHN</name>
<evidence type="ECO:0000313" key="2">
    <source>
        <dbReference type="EMBL" id="MBB3775414.1"/>
    </source>
</evidence>
<gene>
    <name evidence="2" type="ORF">FHS52_001383</name>
    <name evidence="3" type="ORF">GRI59_12770</name>
</gene>
<proteinExistence type="predicted"/>
<dbReference type="InterPro" id="IPR021333">
    <property type="entry name" value="DUF2946"/>
</dbReference>
<accession>A0A6I4UKM9</accession>